<reference evidence="2" key="1">
    <citation type="journal article" date="2015" name="Nature">
        <title>Complex archaea that bridge the gap between prokaryotes and eukaryotes.</title>
        <authorList>
            <person name="Spang A."/>
            <person name="Saw J.H."/>
            <person name="Jorgensen S.L."/>
            <person name="Zaremba-Niedzwiedzka K."/>
            <person name="Martijn J."/>
            <person name="Lind A.E."/>
            <person name="van Eijk R."/>
            <person name="Schleper C."/>
            <person name="Guy L."/>
            <person name="Ettema T.J."/>
        </authorList>
    </citation>
    <scope>NUCLEOTIDE SEQUENCE</scope>
</reference>
<evidence type="ECO:0000256" key="1">
    <source>
        <dbReference type="SAM" id="Phobius"/>
    </source>
</evidence>
<feature type="transmembrane region" description="Helical" evidence="1">
    <location>
        <begin position="107"/>
        <end position="125"/>
    </location>
</feature>
<keyword evidence="1" id="KW-0812">Transmembrane</keyword>
<name>A0A0F9K2H9_9ZZZZ</name>
<feature type="transmembrane region" description="Helical" evidence="1">
    <location>
        <begin position="75"/>
        <end position="95"/>
    </location>
</feature>
<accession>A0A0F9K2H9</accession>
<evidence type="ECO:0000313" key="2">
    <source>
        <dbReference type="EMBL" id="KKM68881.1"/>
    </source>
</evidence>
<dbReference type="EMBL" id="LAZR01010089">
    <property type="protein sequence ID" value="KKM68881.1"/>
    <property type="molecule type" value="Genomic_DNA"/>
</dbReference>
<protein>
    <submittedName>
        <fullName evidence="2">Uncharacterized protein</fullName>
    </submittedName>
</protein>
<keyword evidence="1" id="KW-0472">Membrane</keyword>
<dbReference type="InterPro" id="IPR038377">
    <property type="entry name" value="Na/Glc_symporter_sf"/>
</dbReference>
<feature type="transmembrane region" description="Helical" evidence="1">
    <location>
        <begin position="21"/>
        <end position="40"/>
    </location>
</feature>
<dbReference type="AlphaFoldDB" id="A0A0F9K2H9"/>
<sequence length="139" mass="15443">MLFGHKKGSFTERHYVLATKGFTLLWGIVAIGIASIANLFDNLIQLVNIIGSIFYGNVLGIFLLALFFKFVKGNAVFFAAILTQLIVFVLFYTLIFNFPEGEEKLGYLWLNFIGSGLVILIASAFEGFDRLLKNPPVGN</sequence>
<dbReference type="Gene3D" id="1.20.1730.10">
    <property type="entry name" value="Sodium/glucose cotransporter"/>
    <property type="match status" value="1"/>
</dbReference>
<feature type="transmembrane region" description="Helical" evidence="1">
    <location>
        <begin position="46"/>
        <end position="68"/>
    </location>
</feature>
<organism evidence="2">
    <name type="scientific">marine sediment metagenome</name>
    <dbReference type="NCBI Taxonomy" id="412755"/>
    <lineage>
        <taxon>unclassified sequences</taxon>
        <taxon>metagenomes</taxon>
        <taxon>ecological metagenomes</taxon>
    </lineage>
</organism>
<comment type="caution">
    <text evidence="2">The sequence shown here is derived from an EMBL/GenBank/DDBJ whole genome shotgun (WGS) entry which is preliminary data.</text>
</comment>
<keyword evidence="1" id="KW-1133">Transmembrane helix</keyword>
<gene>
    <name evidence="2" type="ORF">LCGC14_1456470</name>
</gene>
<proteinExistence type="predicted"/>